<dbReference type="Gene3D" id="1.25.40.10">
    <property type="entry name" value="Tetratricopeptide repeat domain"/>
    <property type="match status" value="1"/>
</dbReference>
<dbReference type="Pfam" id="PF13424">
    <property type="entry name" value="TPR_12"/>
    <property type="match status" value="2"/>
</dbReference>
<dbReference type="InterPro" id="IPR019734">
    <property type="entry name" value="TPR_rpt"/>
</dbReference>
<evidence type="ECO:0000256" key="1">
    <source>
        <dbReference type="ARBA" id="ARBA00022737"/>
    </source>
</evidence>
<evidence type="ECO:0000256" key="2">
    <source>
        <dbReference type="ARBA" id="ARBA00022803"/>
    </source>
</evidence>
<keyword evidence="2" id="KW-0802">TPR repeat</keyword>
<keyword evidence="4" id="KW-1185">Reference proteome</keyword>
<evidence type="ECO:0000313" key="4">
    <source>
        <dbReference type="Proteomes" id="UP000297245"/>
    </source>
</evidence>
<dbReference type="EMBL" id="ML179239">
    <property type="protein sequence ID" value="THU93785.1"/>
    <property type="molecule type" value="Genomic_DNA"/>
</dbReference>
<dbReference type="PANTHER" id="PTHR45641">
    <property type="entry name" value="TETRATRICOPEPTIDE REPEAT PROTEIN (AFU_ORTHOLOGUE AFUA_6G03870)"/>
    <property type="match status" value="1"/>
</dbReference>
<evidence type="ECO:0000313" key="3">
    <source>
        <dbReference type="EMBL" id="THU93785.1"/>
    </source>
</evidence>
<keyword evidence="1" id="KW-0677">Repeat</keyword>
<accession>A0A4V4HF62</accession>
<dbReference type="PANTHER" id="PTHR45641:SF19">
    <property type="entry name" value="NEPHROCYSTIN-3"/>
    <property type="match status" value="1"/>
</dbReference>
<dbReference type="OrthoDB" id="431454at2759"/>
<reference evidence="3 4" key="1">
    <citation type="journal article" date="2019" name="Nat. Ecol. Evol.">
        <title>Megaphylogeny resolves global patterns of mushroom evolution.</title>
        <authorList>
            <person name="Varga T."/>
            <person name="Krizsan K."/>
            <person name="Foldi C."/>
            <person name="Dima B."/>
            <person name="Sanchez-Garcia M."/>
            <person name="Sanchez-Ramirez S."/>
            <person name="Szollosi G.J."/>
            <person name="Szarkandi J.G."/>
            <person name="Papp V."/>
            <person name="Albert L."/>
            <person name="Andreopoulos W."/>
            <person name="Angelini C."/>
            <person name="Antonin V."/>
            <person name="Barry K.W."/>
            <person name="Bougher N.L."/>
            <person name="Buchanan P."/>
            <person name="Buyck B."/>
            <person name="Bense V."/>
            <person name="Catcheside P."/>
            <person name="Chovatia M."/>
            <person name="Cooper J."/>
            <person name="Damon W."/>
            <person name="Desjardin D."/>
            <person name="Finy P."/>
            <person name="Geml J."/>
            <person name="Haridas S."/>
            <person name="Hughes K."/>
            <person name="Justo A."/>
            <person name="Karasinski D."/>
            <person name="Kautmanova I."/>
            <person name="Kiss B."/>
            <person name="Kocsube S."/>
            <person name="Kotiranta H."/>
            <person name="LaButti K.M."/>
            <person name="Lechner B.E."/>
            <person name="Liimatainen K."/>
            <person name="Lipzen A."/>
            <person name="Lukacs Z."/>
            <person name="Mihaltcheva S."/>
            <person name="Morgado L.N."/>
            <person name="Niskanen T."/>
            <person name="Noordeloos M.E."/>
            <person name="Ohm R.A."/>
            <person name="Ortiz-Santana B."/>
            <person name="Ovrebo C."/>
            <person name="Racz N."/>
            <person name="Riley R."/>
            <person name="Savchenko A."/>
            <person name="Shiryaev A."/>
            <person name="Soop K."/>
            <person name="Spirin V."/>
            <person name="Szebenyi C."/>
            <person name="Tomsovsky M."/>
            <person name="Tulloss R.E."/>
            <person name="Uehling J."/>
            <person name="Grigoriev I.V."/>
            <person name="Vagvolgyi C."/>
            <person name="Papp T."/>
            <person name="Martin F.M."/>
            <person name="Miettinen O."/>
            <person name="Hibbett D.S."/>
            <person name="Nagy L.G."/>
        </authorList>
    </citation>
    <scope>NUCLEOTIDE SEQUENCE [LARGE SCALE GENOMIC DNA]</scope>
    <source>
        <strain evidence="3 4">CBS 962.96</strain>
    </source>
</reference>
<gene>
    <name evidence="3" type="ORF">K435DRAFT_669556</name>
</gene>
<sequence length="225" mass="26025">MSWLGDIYFMQQRYKEAFEMISEAQQVFLQIGNELGVAECLKRLGDIYLMQGRYEEATEMLSDARKQFETFGNQLRAAECLWSLGDLYRKQEKYDEATEMTLKAQKQSEDIGDKEGVANCLRLLGIICEEQAQYNEAANMLSNAQRQYQSTLLKIFPGEKYKIGYTLLNFGHLLFDMKDFVEARRRYEEARDIFDSHGQLEKEVDYCSQALAELDEAETAGSISK</sequence>
<dbReference type="InterPro" id="IPR011990">
    <property type="entry name" value="TPR-like_helical_dom_sf"/>
</dbReference>
<dbReference type="AlphaFoldDB" id="A0A4V4HF62"/>
<name>A0A4V4HF62_DENBC</name>
<proteinExistence type="predicted"/>
<organism evidence="3 4">
    <name type="scientific">Dendrothele bispora (strain CBS 962.96)</name>
    <dbReference type="NCBI Taxonomy" id="1314807"/>
    <lineage>
        <taxon>Eukaryota</taxon>
        <taxon>Fungi</taxon>
        <taxon>Dikarya</taxon>
        <taxon>Basidiomycota</taxon>
        <taxon>Agaricomycotina</taxon>
        <taxon>Agaricomycetes</taxon>
        <taxon>Agaricomycetidae</taxon>
        <taxon>Agaricales</taxon>
        <taxon>Agaricales incertae sedis</taxon>
        <taxon>Dendrothele</taxon>
    </lineage>
</organism>
<protein>
    <submittedName>
        <fullName evidence="3">TPR-like protein</fullName>
    </submittedName>
</protein>
<dbReference type="Proteomes" id="UP000297245">
    <property type="component" value="Unassembled WGS sequence"/>
</dbReference>
<dbReference type="SUPFAM" id="SSF48452">
    <property type="entry name" value="TPR-like"/>
    <property type="match status" value="1"/>
</dbReference>
<dbReference type="SMART" id="SM00028">
    <property type="entry name" value="TPR"/>
    <property type="match status" value="4"/>
</dbReference>